<dbReference type="Gramene" id="KCW55689">
    <property type="protein sequence ID" value="KCW55689"/>
    <property type="gene ID" value="EUGRSUZ_I01540"/>
</dbReference>
<dbReference type="InParanoid" id="A0A059APJ5"/>
<organism evidence="1">
    <name type="scientific">Eucalyptus grandis</name>
    <name type="common">Flooded gum</name>
    <dbReference type="NCBI Taxonomy" id="71139"/>
    <lineage>
        <taxon>Eukaryota</taxon>
        <taxon>Viridiplantae</taxon>
        <taxon>Streptophyta</taxon>
        <taxon>Embryophyta</taxon>
        <taxon>Tracheophyta</taxon>
        <taxon>Spermatophyta</taxon>
        <taxon>Magnoliopsida</taxon>
        <taxon>eudicotyledons</taxon>
        <taxon>Gunneridae</taxon>
        <taxon>Pentapetalae</taxon>
        <taxon>rosids</taxon>
        <taxon>malvids</taxon>
        <taxon>Myrtales</taxon>
        <taxon>Myrtaceae</taxon>
        <taxon>Myrtoideae</taxon>
        <taxon>Eucalypteae</taxon>
        <taxon>Eucalyptus</taxon>
    </lineage>
</organism>
<protein>
    <submittedName>
        <fullName evidence="1">Uncharacterized protein</fullName>
    </submittedName>
</protein>
<name>A0A059APJ5_EUCGR</name>
<accession>A0A059APJ5</accession>
<dbReference type="AlphaFoldDB" id="A0A059APJ5"/>
<evidence type="ECO:0000313" key="1">
    <source>
        <dbReference type="EMBL" id="KCW55689.1"/>
    </source>
</evidence>
<proteinExistence type="predicted"/>
<dbReference type="EMBL" id="KK198761">
    <property type="protein sequence ID" value="KCW55689.1"/>
    <property type="molecule type" value="Genomic_DNA"/>
</dbReference>
<gene>
    <name evidence="1" type="ORF">EUGRSUZ_I01540</name>
</gene>
<reference evidence="1" key="1">
    <citation type="submission" date="2013-07" db="EMBL/GenBank/DDBJ databases">
        <title>The genome of Eucalyptus grandis.</title>
        <authorList>
            <person name="Schmutz J."/>
            <person name="Hayes R."/>
            <person name="Myburg A."/>
            <person name="Tuskan G."/>
            <person name="Grattapaglia D."/>
            <person name="Rokhsar D.S."/>
        </authorList>
    </citation>
    <scope>NUCLEOTIDE SEQUENCE</scope>
    <source>
        <tissue evidence="1">Leaf extractions</tissue>
    </source>
</reference>
<sequence length="67" mass="7502">MNPSNGKGKNGCSAVEYNERCKDTMISIFTCSDCGATFPIICWELMTGNKYKSHPVHGNQSCKLKYY</sequence>